<dbReference type="AlphaFoldDB" id="A0A0E2BDX2"/>
<keyword evidence="2" id="KW-1185">Reference proteome</keyword>
<gene>
    <name evidence="1" type="ORF">LEP1GSC179_2563</name>
</gene>
<proteinExistence type="predicted"/>
<accession>A0A0E2BDX2</accession>
<dbReference type="RefSeq" id="WP_004459515.1">
    <property type="nucleotide sequence ID" value="NZ_AHON02000051.1"/>
</dbReference>
<sequence>MALSNYGHIFEAITQESLPNSVLTSWEVIVKKKKITGTIVKESGSNLTPMRGNVFQIEKLNTDIDKFL</sequence>
<comment type="caution">
    <text evidence="1">The sequence shown here is derived from an EMBL/GenBank/DDBJ whole genome shotgun (WGS) entry which is preliminary data.</text>
</comment>
<dbReference type="Proteomes" id="UP000006329">
    <property type="component" value="Unassembled WGS sequence"/>
</dbReference>
<protein>
    <submittedName>
        <fullName evidence="1">Uncharacterized protein</fullName>
    </submittedName>
</protein>
<dbReference type="GeneID" id="29741472"/>
<organism evidence="1 2">
    <name type="scientific">Leptospira santarosai str. MOR084</name>
    <dbReference type="NCBI Taxonomy" id="1049984"/>
    <lineage>
        <taxon>Bacteria</taxon>
        <taxon>Pseudomonadati</taxon>
        <taxon>Spirochaetota</taxon>
        <taxon>Spirochaetia</taxon>
        <taxon>Leptospirales</taxon>
        <taxon>Leptospiraceae</taxon>
        <taxon>Leptospira</taxon>
    </lineage>
</organism>
<evidence type="ECO:0000313" key="1">
    <source>
        <dbReference type="EMBL" id="EKO33485.1"/>
    </source>
</evidence>
<evidence type="ECO:0000313" key="2">
    <source>
        <dbReference type="Proteomes" id="UP000006329"/>
    </source>
</evidence>
<name>A0A0E2BDX2_9LEPT</name>
<reference evidence="1" key="1">
    <citation type="submission" date="2012-10" db="EMBL/GenBank/DDBJ databases">
        <authorList>
            <person name="Harkins D.M."/>
            <person name="Durkin A.S."/>
            <person name="Brinkac L.M."/>
            <person name="Haft D.H."/>
            <person name="Selengut J.D."/>
            <person name="Sanka R."/>
            <person name="DePew J."/>
            <person name="Purushe J."/>
            <person name="Matthias M.A."/>
            <person name="Vinetz J.M."/>
            <person name="Sutton G.G."/>
            <person name="Nierman W.C."/>
            <person name="Fouts D.E."/>
        </authorList>
    </citation>
    <scope>NUCLEOTIDE SEQUENCE [LARGE SCALE GENOMIC DNA]</scope>
    <source>
        <strain evidence="1">MOR084</strain>
    </source>
</reference>
<dbReference type="EMBL" id="AHON02000051">
    <property type="protein sequence ID" value="EKO33485.1"/>
    <property type="molecule type" value="Genomic_DNA"/>
</dbReference>